<sequence>MFGRRVFASAGLPRHMWTSLHIQNKRQAHRVLPSLALLSSLERGGVMLKSCLTPTTLAQSGVHADVLPSEEGLLAHCIAGMPFLTAVFFNPHNFVSPCLGKNFCALWRVLGTPKHWKVAAQGA</sequence>
<dbReference type="GeneID" id="40326253"/>
<protein>
    <submittedName>
        <fullName evidence="1">Uncharacterized protein</fullName>
    </submittedName>
</protein>
<accession>A0A422NUN3</accession>
<proteinExistence type="predicted"/>
<comment type="caution">
    <text evidence="1">The sequence shown here is derived from an EMBL/GenBank/DDBJ whole genome shotgun (WGS) entry which is preliminary data.</text>
</comment>
<dbReference type="EMBL" id="MKGL01000052">
    <property type="protein sequence ID" value="RNF09175.1"/>
    <property type="molecule type" value="Genomic_DNA"/>
</dbReference>
<gene>
    <name evidence="1" type="ORF">TraAM80_02320</name>
</gene>
<dbReference type="OMA" id="AHCIAGM"/>
<dbReference type="AlphaFoldDB" id="A0A422NUN3"/>
<dbReference type="RefSeq" id="XP_029240809.1">
    <property type="nucleotide sequence ID" value="XM_029379326.1"/>
</dbReference>
<reference evidence="1 2" key="1">
    <citation type="journal article" date="2018" name="BMC Genomics">
        <title>Genomic comparison of Trypanosoma conorhini and Trypanosoma rangeli to Trypanosoma cruzi strains of high and low virulence.</title>
        <authorList>
            <person name="Bradwell K.R."/>
            <person name="Koparde V.N."/>
            <person name="Matveyev A.V."/>
            <person name="Serrano M.G."/>
            <person name="Alves J.M."/>
            <person name="Parikh H."/>
            <person name="Huang B."/>
            <person name="Lee V."/>
            <person name="Espinosa-Alvarez O."/>
            <person name="Ortiz P.A."/>
            <person name="Costa-Martins A.G."/>
            <person name="Teixeira M.M."/>
            <person name="Buck G.A."/>
        </authorList>
    </citation>
    <scope>NUCLEOTIDE SEQUENCE [LARGE SCALE GENOMIC DNA]</scope>
    <source>
        <strain evidence="1 2">AM80</strain>
    </source>
</reference>
<keyword evidence="2" id="KW-1185">Reference proteome</keyword>
<dbReference type="Proteomes" id="UP000283634">
    <property type="component" value="Unassembled WGS sequence"/>
</dbReference>
<evidence type="ECO:0000313" key="2">
    <source>
        <dbReference type="Proteomes" id="UP000283634"/>
    </source>
</evidence>
<dbReference type="PANTHER" id="PTHR38827:SF1">
    <property type="entry name" value="T. BRUCEI SPP.-SPECIFIC PROTEIN"/>
    <property type="match status" value="1"/>
</dbReference>
<dbReference type="OrthoDB" id="259903at2759"/>
<organism evidence="1 2">
    <name type="scientific">Trypanosoma rangeli</name>
    <dbReference type="NCBI Taxonomy" id="5698"/>
    <lineage>
        <taxon>Eukaryota</taxon>
        <taxon>Discoba</taxon>
        <taxon>Euglenozoa</taxon>
        <taxon>Kinetoplastea</taxon>
        <taxon>Metakinetoplastina</taxon>
        <taxon>Trypanosomatida</taxon>
        <taxon>Trypanosomatidae</taxon>
        <taxon>Trypanosoma</taxon>
        <taxon>Herpetosoma</taxon>
    </lineage>
</organism>
<dbReference type="PANTHER" id="PTHR38827">
    <property type="entry name" value="T. BRUCEI SPP.-SPECIFIC PROTEIN-RELATED"/>
    <property type="match status" value="1"/>
</dbReference>
<name>A0A422NUN3_TRYRA</name>
<evidence type="ECO:0000313" key="1">
    <source>
        <dbReference type="EMBL" id="RNF09175.1"/>
    </source>
</evidence>